<dbReference type="VEuPathDB" id="FungiDB:PHYBLDRAFT_182362"/>
<dbReference type="RefSeq" id="XP_018288974.1">
    <property type="nucleotide sequence ID" value="XM_018438607.1"/>
</dbReference>
<accession>A0A167LR58</accession>
<dbReference type="AlphaFoldDB" id="A0A167LR58"/>
<reference evidence="2" key="1">
    <citation type="submission" date="2015-06" db="EMBL/GenBank/DDBJ databases">
        <title>Expansion of signal transduction pathways in fungi by whole-genome duplication.</title>
        <authorList>
            <consortium name="DOE Joint Genome Institute"/>
            <person name="Corrochano L.M."/>
            <person name="Kuo A."/>
            <person name="Marcet-Houben M."/>
            <person name="Polaino S."/>
            <person name="Salamov A."/>
            <person name="Villalobos J.M."/>
            <person name="Alvarez M.I."/>
            <person name="Avalos J."/>
            <person name="Benito E.P."/>
            <person name="Benoit I."/>
            <person name="Burger G."/>
            <person name="Camino L.P."/>
            <person name="Canovas D."/>
            <person name="Cerda-Olmedo E."/>
            <person name="Cheng J.-F."/>
            <person name="Dominguez A."/>
            <person name="Elias M."/>
            <person name="Eslava A.P."/>
            <person name="Glaser F."/>
            <person name="Grimwood J."/>
            <person name="Gutierrez G."/>
            <person name="Heitman J."/>
            <person name="Henrissat B."/>
            <person name="Iturriaga E.A."/>
            <person name="Lang B.F."/>
            <person name="Lavin J.L."/>
            <person name="Lee S."/>
            <person name="Li W."/>
            <person name="Lindquist E."/>
            <person name="Lopez-Garcia S."/>
            <person name="Luque E.M."/>
            <person name="Marcos A.T."/>
            <person name="Martin J."/>
            <person name="McCluskey K."/>
            <person name="Medina H.R."/>
            <person name="Miralles-Duran A."/>
            <person name="Miyazaki A."/>
            <person name="Munoz-Torres E."/>
            <person name="Oguiza J.A."/>
            <person name="Ohm R."/>
            <person name="Olmedo M."/>
            <person name="Orejas M."/>
            <person name="Ortiz-Castellanos L."/>
            <person name="Pisabarro A.G."/>
            <person name="Rodriguez-Romero J."/>
            <person name="Ruiz-Herrera J."/>
            <person name="Ruiz-Vazquez R."/>
            <person name="Sanz C."/>
            <person name="Schackwitz W."/>
            <person name="Schmutz J."/>
            <person name="Shahriari M."/>
            <person name="Shelest E."/>
            <person name="Silva-Franco F."/>
            <person name="Soanes D."/>
            <person name="Syed K."/>
            <person name="Tagua V.G."/>
            <person name="Talbot N.J."/>
            <person name="Thon M."/>
            <person name="De vries R.P."/>
            <person name="Wiebenga A."/>
            <person name="Yadav J.S."/>
            <person name="Braun E.L."/>
            <person name="Baker S."/>
            <person name="Garre V."/>
            <person name="Horwitz B."/>
            <person name="Torres-Martinez S."/>
            <person name="Idnurm A."/>
            <person name="Herrera-Estrella A."/>
            <person name="Gabaldon T."/>
            <person name="Grigoriev I.V."/>
        </authorList>
    </citation>
    <scope>NUCLEOTIDE SEQUENCE [LARGE SCALE GENOMIC DNA]</scope>
    <source>
        <strain evidence="2">NRRL 1555(-)</strain>
    </source>
</reference>
<protein>
    <submittedName>
        <fullName evidence="1">Uncharacterized protein</fullName>
    </submittedName>
</protein>
<dbReference type="STRING" id="763407.A0A167LR58"/>
<keyword evidence="2" id="KW-1185">Reference proteome</keyword>
<dbReference type="Proteomes" id="UP000077315">
    <property type="component" value="Unassembled WGS sequence"/>
</dbReference>
<dbReference type="OrthoDB" id="2289798at2759"/>
<name>A0A167LR58_PHYB8</name>
<proteinExistence type="predicted"/>
<organism evidence="1 2">
    <name type="scientific">Phycomyces blakesleeanus (strain ATCC 8743b / DSM 1359 / FGSC 10004 / NBRC 33097 / NRRL 1555)</name>
    <dbReference type="NCBI Taxonomy" id="763407"/>
    <lineage>
        <taxon>Eukaryota</taxon>
        <taxon>Fungi</taxon>
        <taxon>Fungi incertae sedis</taxon>
        <taxon>Mucoromycota</taxon>
        <taxon>Mucoromycotina</taxon>
        <taxon>Mucoromycetes</taxon>
        <taxon>Mucorales</taxon>
        <taxon>Phycomycetaceae</taxon>
        <taxon>Phycomyces</taxon>
    </lineage>
</organism>
<dbReference type="GeneID" id="28999513"/>
<dbReference type="InParanoid" id="A0A167LR58"/>
<evidence type="ECO:0000313" key="2">
    <source>
        <dbReference type="Proteomes" id="UP000077315"/>
    </source>
</evidence>
<dbReference type="EMBL" id="KV440987">
    <property type="protein sequence ID" value="OAD70934.1"/>
    <property type="molecule type" value="Genomic_DNA"/>
</dbReference>
<evidence type="ECO:0000313" key="1">
    <source>
        <dbReference type="EMBL" id="OAD70934.1"/>
    </source>
</evidence>
<gene>
    <name evidence="1" type="ORF">PHYBLDRAFT_182362</name>
</gene>
<sequence length="469" mass="53809">MSGKVLQTTPWWNPTQKHFVALDFELTGKLKELYNLFTGQKHKDTPDELRVKKAVRVSRTNEPDEAHILIVYKSCKARGNSTKRSPVYPNHDMTLLQLLNRDLGPHQRYTLSITLSSFILNNVHVQRARDRIVLQSSFLREVVVLYGRLTIVEFQHHYPRLQHLQTLYTELIQTNEVNLTVNLNGLKNYGAVVSSACKTIAITYNNYYNEFQDGYMFRVSFARRTAIDHLNYVELTTNDFNIQEIAENCRVCTVDPGRRDAFKAYYGDDGIRCLTRKEYYSASGSVKRMINEDARKVAQGIKEVGTYIPSVKTTSGEQFLRLTQYIIANMPTLFNFYNFRVAEIYWKKIRGRQKALDNCANILIHGCIKNSHQRVFITGNVSKMPLIVFGNGLTNKSSVRFHSLWHGVSEKKLQQSSFVFVMFNVDFEIWSGNGKPEMFNPQPSSRTTRTTATQSATMNVVAPHSGGRT</sequence>